<gene>
    <name evidence="4" type="ORF">ACFO3F_15035</name>
</gene>
<comment type="caution">
    <text evidence="4">The sequence shown here is derived from an EMBL/GenBank/DDBJ whole genome shotgun (WGS) entry which is preliminary data.</text>
</comment>
<keyword evidence="2" id="KW-0812">Transmembrane</keyword>
<keyword evidence="2" id="KW-0472">Membrane</keyword>
<dbReference type="Proteomes" id="UP001595955">
    <property type="component" value="Unassembled WGS sequence"/>
</dbReference>
<keyword evidence="5" id="KW-1185">Reference proteome</keyword>
<sequence>MTSAPEVDVATAEPARAESGEGGLLRHRLAELEAGIDVAGSEIDPALAERARADLRRVEARLAIGVDRTVVALVGGTGSGKSSLFNAISGLGFADVGAIRPTTDRAAACVWGGAADELLDFLAVAEHRRIVRETVLDAERQRALEGLVLLDMPDHDSVAEAHSEQVDRLLPLVDVLVWVVDPQKYADNVLHERYLRALANRQDSMLVLVNQVDTIPSHAVGPVVTGVRSLLAADGLADVDVLATSALTGEGTREVRAALALAVARPSVSARTADAELDAVAARLAPAAGGTTPVAAAEVPDGAADDLARAGGVPTVEASIRTAAARVGGGALAEPQPPAPATVAAVRARWLDAATAGLPSRWRSAVDRALAPSESLAAAVTEAIGAVDLPPVRRTSTTVAHWLGLALALLGLVALAVLAVGAVTASDVPTAALAIGGIAGLLVGGALVVGARAARRTAADRLSTAYRADADARVRDVVRSRLVEPTEAVLARQRRLSESLRGK</sequence>
<dbReference type="RefSeq" id="WP_122824650.1">
    <property type="nucleotide sequence ID" value="NZ_CP033325.1"/>
</dbReference>
<dbReference type="Pfam" id="PF01926">
    <property type="entry name" value="MMR_HSR1"/>
    <property type="match status" value="1"/>
</dbReference>
<dbReference type="Gene3D" id="3.40.50.300">
    <property type="entry name" value="P-loop containing nucleotide triphosphate hydrolases"/>
    <property type="match status" value="1"/>
</dbReference>
<dbReference type="PANTHER" id="PTHR42698">
    <property type="entry name" value="GTPASE ERA"/>
    <property type="match status" value="1"/>
</dbReference>
<name>A0ABV9DCN8_9MICO</name>
<feature type="region of interest" description="Disordered" evidence="1">
    <location>
        <begin position="1"/>
        <end position="21"/>
    </location>
</feature>
<evidence type="ECO:0000313" key="4">
    <source>
        <dbReference type="EMBL" id="MFC4556559.1"/>
    </source>
</evidence>
<reference evidence="5" key="1">
    <citation type="journal article" date="2019" name="Int. J. Syst. Evol. Microbiol.">
        <title>The Global Catalogue of Microorganisms (GCM) 10K type strain sequencing project: providing services to taxonomists for standard genome sequencing and annotation.</title>
        <authorList>
            <consortium name="The Broad Institute Genomics Platform"/>
            <consortium name="The Broad Institute Genome Sequencing Center for Infectious Disease"/>
            <person name="Wu L."/>
            <person name="Ma J."/>
        </authorList>
    </citation>
    <scope>NUCLEOTIDE SEQUENCE [LARGE SCALE GENOMIC DNA]</scope>
    <source>
        <strain evidence="5">JCM 3369</strain>
    </source>
</reference>
<feature type="transmembrane region" description="Helical" evidence="2">
    <location>
        <begin position="431"/>
        <end position="451"/>
    </location>
</feature>
<protein>
    <submittedName>
        <fullName evidence="4">GTPase</fullName>
    </submittedName>
</protein>
<dbReference type="InterPro" id="IPR006073">
    <property type="entry name" value="GTP-bd"/>
</dbReference>
<dbReference type="InterPro" id="IPR005662">
    <property type="entry name" value="GTPase_Era-like"/>
</dbReference>
<dbReference type="InterPro" id="IPR027417">
    <property type="entry name" value="P-loop_NTPase"/>
</dbReference>
<proteinExistence type="predicted"/>
<keyword evidence="2" id="KW-1133">Transmembrane helix</keyword>
<evidence type="ECO:0000259" key="3">
    <source>
        <dbReference type="Pfam" id="PF01926"/>
    </source>
</evidence>
<evidence type="ECO:0000313" key="5">
    <source>
        <dbReference type="Proteomes" id="UP001595955"/>
    </source>
</evidence>
<accession>A0ABV9DCN8</accession>
<evidence type="ECO:0000256" key="1">
    <source>
        <dbReference type="SAM" id="MobiDB-lite"/>
    </source>
</evidence>
<dbReference type="SUPFAM" id="SSF52540">
    <property type="entry name" value="P-loop containing nucleoside triphosphate hydrolases"/>
    <property type="match status" value="1"/>
</dbReference>
<dbReference type="EMBL" id="JBHSGF010000014">
    <property type="protein sequence ID" value="MFC4556559.1"/>
    <property type="molecule type" value="Genomic_DNA"/>
</dbReference>
<feature type="domain" description="G" evidence="3">
    <location>
        <begin position="71"/>
        <end position="210"/>
    </location>
</feature>
<evidence type="ECO:0000256" key="2">
    <source>
        <dbReference type="SAM" id="Phobius"/>
    </source>
</evidence>
<feature type="transmembrane region" description="Helical" evidence="2">
    <location>
        <begin position="402"/>
        <end position="425"/>
    </location>
</feature>
<dbReference type="PANTHER" id="PTHR42698:SF1">
    <property type="entry name" value="GTPASE ERA, MITOCHONDRIAL"/>
    <property type="match status" value="1"/>
</dbReference>
<organism evidence="4 5">
    <name type="scientific">Georgenia faecalis</name>
    <dbReference type="NCBI Taxonomy" id="2483799"/>
    <lineage>
        <taxon>Bacteria</taxon>
        <taxon>Bacillati</taxon>
        <taxon>Actinomycetota</taxon>
        <taxon>Actinomycetes</taxon>
        <taxon>Micrococcales</taxon>
        <taxon>Bogoriellaceae</taxon>
        <taxon>Georgenia</taxon>
    </lineage>
</organism>